<feature type="transmembrane region" description="Helical" evidence="13">
    <location>
        <begin position="410"/>
        <end position="429"/>
    </location>
</feature>
<feature type="transmembrane region" description="Helical" evidence="13">
    <location>
        <begin position="96"/>
        <end position="118"/>
    </location>
</feature>
<feature type="transmembrane region" description="Helical" evidence="13">
    <location>
        <begin position="124"/>
        <end position="145"/>
    </location>
</feature>
<reference evidence="15" key="2">
    <citation type="submission" date="2010-04" db="EMBL/GenBank/DDBJ databases">
        <authorList>
            <person name="Buell R."/>
            <person name="Hamilton J."/>
            <person name="Hostetler J."/>
        </authorList>
    </citation>
    <scope>NUCLEOTIDE SEQUENCE [LARGE SCALE GENOMIC DNA]</scope>
    <source>
        <strain evidence="15">DAOM:BR144</strain>
    </source>
</reference>
<keyword evidence="8" id="KW-0443">Lipid metabolism</keyword>
<feature type="transmembrane region" description="Helical" evidence="13">
    <location>
        <begin position="195"/>
        <end position="217"/>
    </location>
</feature>
<dbReference type="AlphaFoldDB" id="K3WSB5"/>
<accession>K3WSB5</accession>
<feature type="region of interest" description="Disordered" evidence="12">
    <location>
        <begin position="29"/>
        <end position="52"/>
    </location>
</feature>
<feature type="transmembrane region" description="Helical" evidence="13">
    <location>
        <begin position="283"/>
        <end position="302"/>
    </location>
</feature>
<feature type="transmembrane region" description="Helical" evidence="13">
    <location>
        <begin position="223"/>
        <end position="241"/>
    </location>
</feature>
<evidence type="ECO:0000313" key="14">
    <source>
        <dbReference type="EnsemblProtists" id="PYU1_T007859"/>
    </source>
</evidence>
<keyword evidence="10" id="KW-0594">Phospholipid biosynthesis</keyword>
<dbReference type="EnsemblProtists" id="PYU1_T007859">
    <property type="protein sequence ID" value="PYU1_T007859"/>
    <property type="gene ID" value="PYU1_G007843"/>
</dbReference>
<feature type="region of interest" description="Disordered" evidence="12">
    <location>
        <begin position="67"/>
        <end position="86"/>
    </location>
</feature>
<evidence type="ECO:0000256" key="13">
    <source>
        <dbReference type="SAM" id="Phobius"/>
    </source>
</evidence>
<evidence type="ECO:0000313" key="15">
    <source>
        <dbReference type="Proteomes" id="UP000019132"/>
    </source>
</evidence>
<protein>
    <recommendedName>
        <fullName evidence="16">Phosphatidate cytidylyltransferase</fullName>
    </recommendedName>
</protein>
<dbReference type="GO" id="GO:0004605">
    <property type="term" value="F:phosphatidate cytidylyltransferase activity"/>
    <property type="evidence" value="ECO:0007669"/>
    <property type="project" value="TreeGrafter"/>
</dbReference>
<feature type="transmembrane region" description="Helical" evidence="13">
    <location>
        <begin position="253"/>
        <end position="271"/>
    </location>
</feature>
<dbReference type="GO" id="GO:0005886">
    <property type="term" value="C:plasma membrane"/>
    <property type="evidence" value="ECO:0007669"/>
    <property type="project" value="UniProtKB-SubCell"/>
</dbReference>
<keyword evidence="11" id="KW-1208">Phospholipid metabolism</keyword>
<proteinExistence type="predicted"/>
<keyword evidence="3" id="KW-0444">Lipid biosynthesis</keyword>
<dbReference type="GO" id="GO:0016024">
    <property type="term" value="P:CDP-diacylglycerol biosynthetic process"/>
    <property type="evidence" value="ECO:0007669"/>
    <property type="project" value="TreeGrafter"/>
</dbReference>
<evidence type="ECO:0000256" key="3">
    <source>
        <dbReference type="ARBA" id="ARBA00022516"/>
    </source>
</evidence>
<keyword evidence="9 13" id="KW-0472">Membrane</keyword>
<evidence type="ECO:0000256" key="9">
    <source>
        <dbReference type="ARBA" id="ARBA00023136"/>
    </source>
</evidence>
<evidence type="ECO:0000256" key="7">
    <source>
        <dbReference type="ARBA" id="ARBA00022989"/>
    </source>
</evidence>
<evidence type="ECO:0000256" key="1">
    <source>
        <dbReference type="ARBA" id="ARBA00004651"/>
    </source>
</evidence>
<dbReference type="HOGENOM" id="CLU_531576_0_0_1"/>
<dbReference type="eggNOG" id="ENOG502SJRV">
    <property type="taxonomic scope" value="Eukaryota"/>
</dbReference>
<reference evidence="14" key="3">
    <citation type="submission" date="2015-02" db="UniProtKB">
        <authorList>
            <consortium name="EnsemblProtists"/>
        </authorList>
    </citation>
    <scope>IDENTIFICATION</scope>
    <source>
        <strain evidence="14">DAOM BR144</strain>
    </source>
</reference>
<keyword evidence="15" id="KW-1185">Reference proteome</keyword>
<evidence type="ECO:0000256" key="12">
    <source>
        <dbReference type="SAM" id="MobiDB-lite"/>
    </source>
</evidence>
<dbReference type="PANTHER" id="PTHR46382:SF1">
    <property type="entry name" value="PHOSPHATIDATE CYTIDYLYLTRANSFERASE"/>
    <property type="match status" value="1"/>
</dbReference>
<keyword evidence="5 13" id="KW-0812">Transmembrane</keyword>
<keyword evidence="4" id="KW-0808">Transferase</keyword>
<feature type="transmembrane region" description="Helical" evidence="13">
    <location>
        <begin position="435"/>
        <end position="456"/>
    </location>
</feature>
<dbReference type="VEuPathDB" id="FungiDB:PYU1_G007843"/>
<comment type="subcellular location">
    <subcellularLocation>
        <location evidence="1">Cell membrane</location>
        <topology evidence="1">Multi-pass membrane protein</topology>
    </subcellularLocation>
</comment>
<organism evidence="14 15">
    <name type="scientific">Globisporangium ultimum (strain ATCC 200006 / CBS 805.95 / DAOM BR144)</name>
    <name type="common">Pythium ultimum</name>
    <dbReference type="NCBI Taxonomy" id="431595"/>
    <lineage>
        <taxon>Eukaryota</taxon>
        <taxon>Sar</taxon>
        <taxon>Stramenopiles</taxon>
        <taxon>Oomycota</taxon>
        <taxon>Peronosporomycetes</taxon>
        <taxon>Pythiales</taxon>
        <taxon>Pythiaceae</taxon>
        <taxon>Globisporangium</taxon>
    </lineage>
</organism>
<dbReference type="PANTHER" id="PTHR46382">
    <property type="entry name" value="PHOSPHATIDATE CYTIDYLYLTRANSFERASE"/>
    <property type="match status" value="1"/>
</dbReference>
<sequence>MFTNSTRNLDESMNDDALFVLEDSEPSYGLNRSATAGGRRDSGANNNTEDMRPSSVVMLRQTNQFDENGANVQGGDEKPSWWENTSHSQPKSCTEIIQALIHVSILVAVPLAILLGAYYSDNQILPYVYSFFVAFASYEFAWVAYRVRVHVFLPFKLYQKQTSRDIYTQIMAYSVDLQTCAVTPLAERFLSGHKVLSACLFGVLGGAISLVVCLLLSLELFPMAYIVMSIALLFICAALSPNLPDAVAMALRYVYFFVASLNVVLMLQQPAQAIERDHEVVGLNPFSLALIAVSLLLINRVLSSKEIMESMVQALLDMAGLLYISCVATVLNSFSLSPIVVFGKVSSSTGSNGDEETQSSSNYSVLLAFFVIVWSADLGRFLTEKFLKFIDFPWNHAIAKRVSSRQNVETLIGALAGGVIATLVVADYVDFRSNKNVVACLTAVAVVLSHATKLFLLSLKKIAKMSSSGSTLASVGGGVLDHMDTLLFMAVVFCPFFERHADV</sequence>
<evidence type="ECO:0000256" key="10">
    <source>
        <dbReference type="ARBA" id="ARBA00023209"/>
    </source>
</evidence>
<evidence type="ECO:0008006" key="16">
    <source>
        <dbReference type="Google" id="ProtNLM"/>
    </source>
</evidence>
<name>K3WSB5_GLOUD</name>
<dbReference type="OMA" id="GAVMCAH"/>
<keyword evidence="2" id="KW-1003">Cell membrane</keyword>
<dbReference type="Proteomes" id="UP000019132">
    <property type="component" value="Unassembled WGS sequence"/>
</dbReference>
<evidence type="ECO:0000256" key="2">
    <source>
        <dbReference type="ARBA" id="ARBA00022475"/>
    </source>
</evidence>
<evidence type="ECO:0000256" key="11">
    <source>
        <dbReference type="ARBA" id="ARBA00023264"/>
    </source>
</evidence>
<dbReference type="InParanoid" id="K3WSB5"/>
<keyword evidence="6" id="KW-0548">Nucleotidyltransferase</keyword>
<evidence type="ECO:0000256" key="6">
    <source>
        <dbReference type="ARBA" id="ARBA00022695"/>
    </source>
</evidence>
<dbReference type="EMBL" id="GL376617">
    <property type="status" value="NOT_ANNOTATED_CDS"/>
    <property type="molecule type" value="Genomic_DNA"/>
</dbReference>
<evidence type="ECO:0000256" key="8">
    <source>
        <dbReference type="ARBA" id="ARBA00023098"/>
    </source>
</evidence>
<keyword evidence="7 13" id="KW-1133">Transmembrane helix</keyword>
<reference evidence="15" key="1">
    <citation type="journal article" date="2010" name="Genome Biol.">
        <title>Genome sequence of the necrotrophic plant pathogen Pythium ultimum reveals original pathogenicity mechanisms and effector repertoire.</title>
        <authorList>
            <person name="Levesque C.A."/>
            <person name="Brouwer H."/>
            <person name="Cano L."/>
            <person name="Hamilton J.P."/>
            <person name="Holt C."/>
            <person name="Huitema E."/>
            <person name="Raffaele S."/>
            <person name="Robideau G.P."/>
            <person name="Thines M."/>
            <person name="Win J."/>
            <person name="Zerillo M.M."/>
            <person name="Beakes G.W."/>
            <person name="Boore J.L."/>
            <person name="Busam D."/>
            <person name="Dumas B."/>
            <person name="Ferriera S."/>
            <person name="Fuerstenberg S.I."/>
            <person name="Gachon C.M."/>
            <person name="Gaulin E."/>
            <person name="Govers F."/>
            <person name="Grenville-Briggs L."/>
            <person name="Horner N."/>
            <person name="Hostetler J."/>
            <person name="Jiang R.H."/>
            <person name="Johnson J."/>
            <person name="Krajaejun T."/>
            <person name="Lin H."/>
            <person name="Meijer H.J."/>
            <person name="Moore B."/>
            <person name="Morris P."/>
            <person name="Phuntmart V."/>
            <person name="Puiu D."/>
            <person name="Shetty J."/>
            <person name="Stajich J.E."/>
            <person name="Tripathy S."/>
            <person name="Wawra S."/>
            <person name="van West P."/>
            <person name="Whitty B.R."/>
            <person name="Coutinho P.M."/>
            <person name="Henrissat B."/>
            <person name="Martin F."/>
            <person name="Thomas P.D."/>
            <person name="Tyler B.M."/>
            <person name="De Vries R.P."/>
            <person name="Kamoun S."/>
            <person name="Yandell M."/>
            <person name="Tisserat N."/>
            <person name="Buell C.R."/>
        </authorList>
    </citation>
    <scope>NUCLEOTIDE SEQUENCE</scope>
    <source>
        <strain evidence="15">DAOM:BR144</strain>
    </source>
</reference>
<feature type="transmembrane region" description="Helical" evidence="13">
    <location>
        <begin position="314"/>
        <end position="343"/>
    </location>
</feature>
<feature type="transmembrane region" description="Helical" evidence="13">
    <location>
        <begin position="363"/>
        <end position="382"/>
    </location>
</feature>
<dbReference type="Pfam" id="PF01148">
    <property type="entry name" value="CTP_transf_1"/>
    <property type="match status" value="1"/>
</dbReference>
<evidence type="ECO:0000256" key="4">
    <source>
        <dbReference type="ARBA" id="ARBA00022679"/>
    </source>
</evidence>
<evidence type="ECO:0000256" key="5">
    <source>
        <dbReference type="ARBA" id="ARBA00022692"/>
    </source>
</evidence>